<sequence length="472" mass="52201">MERYYLAVDIGASSGKMVLGWMEGDTLCTQEVWRFPNGAKNTNGRRCWDTDALFREICAGLRRCAEIGKIPSSMGVDTWGVDFVLLDAKGNRLGDAVAYRDSRTAGMDKILRTQISEEELYARTGIQKQIFNTIYQLMAVKTQEPELLEQAEHLLMIPDYLHYLLTGNMAAEYTNASITQLLDAKTRTWDFELIDRLGLPRRIFSEPKQPGFVLGSLRPELQTELGFDCRVVLPPTHDTGSAVLAVPAQEEDFLFLSSGTWSLIGMERREADCSETSRLANLTNEGGFGGTIRYLKNIMGLWMLQSIRAELGEEYDFARLSREAEAVGEFPARIDVDDPSFLAPQSMIEAVRAYCTRTGQAVPQSPGELASCVYHGLARRYQDAVRELETLTGKTCPRLYLVGGGSKDDYLNRLTARATGKEVWAGPSEGTAAGNLLAQMIADGVFTDAAQARAAVRRSFPITTVPGESIPS</sequence>
<gene>
    <name evidence="10" type="primary">rhaB</name>
    <name evidence="10" type="ORF">IAD03_09105</name>
</gene>
<dbReference type="EMBL" id="DVJM01000194">
    <property type="protein sequence ID" value="HIS79514.1"/>
    <property type="molecule type" value="Genomic_DNA"/>
</dbReference>
<evidence type="ECO:0000259" key="9">
    <source>
        <dbReference type="Pfam" id="PF02782"/>
    </source>
</evidence>
<keyword evidence="2 10" id="KW-0808">Transferase</keyword>
<dbReference type="InterPro" id="IPR050406">
    <property type="entry name" value="FGGY_Carb_Kinase"/>
</dbReference>
<feature type="domain" description="Carbohydrate kinase FGGY C-terminal" evidence="9">
    <location>
        <begin position="255"/>
        <end position="442"/>
    </location>
</feature>
<feature type="domain" description="Carbohydrate kinase FGGY N-terminal" evidence="8">
    <location>
        <begin position="4"/>
        <end position="243"/>
    </location>
</feature>
<dbReference type="CDD" id="cd07771">
    <property type="entry name" value="ASKHA_NBD_FGGY_RhaB-like"/>
    <property type="match status" value="1"/>
</dbReference>
<dbReference type="GO" id="GO:0008993">
    <property type="term" value="F:rhamnulokinase activity"/>
    <property type="evidence" value="ECO:0007669"/>
    <property type="project" value="UniProtKB-UniRule"/>
</dbReference>
<dbReference type="PANTHER" id="PTHR43095">
    <property type="entry name" value="SUGAR KINASE"/>
    <property type="match status" value="1"/>
</dbReference>
<name>A0A9D1FTK2_9FIRM</name>
<proteinExistence type="inferred from homology"/>
<evidence type="ECO:0000256" key="3">
    <source>
        <dbReference type="ARBA" id="ARBA00022741"/>
    </source>
</evidence>
<dbReference type="EC" id="2.7.1.5" evidence="7"/>
<dbReference type="InterPro" id="IPR013449">
    <property type="entry name" value="Rhamnulokinase"/>
</dbReference>
<protein>
    <recommendedName>
        <fullName evidence="7">Rhamnulokinase</fullName>
        <ecNumber evidence="7">2.7.1.5</ecNumber>
    </recommendedName>
</protein>
<dbReference type="InterPro" id="IPR000577">
    <property type="entry name" value="Carb_kinase_FGGY"/>
</dbReference>
<dbReference type="Gene3D" id="3.30.420.40">
    <property type="match status" value="2"/>
</dbReference>
<dbReference type="GO" id="GO:0005524">
    <property type="term" value="F:ATP binding"/>
    <property type="evidence" value="ECO:0007669"/>
    <property type="project" value="UniProtKB-KW"/>
</dbReference>
<evidence type="ECO:0000256" key="1">
    <source>
        <dbReference type="ARBA" id="ARBA00009156"/>
    </source>
</evidence>
<reference evidence="10" key="2">
    <citation type="journal article" date="2021" name="PeerJ">
        <title>Extensive microbial diversity within the chicken gut microbiome revealed by metagenomics and culture.</title>
        <authorList>
            <person name="Gilroy R."/>
            <person name="Ravi A."/>
            <person name="Getino M."/>
            <person name="Pursley I."/>
            <person name="Horton D.L."/>
            <person name="Alikhan N.F."/>
            <person name="Baker D."/>
            <person name="Gharbi K."/>
            <person name="Hall N."/>
            <person name="Watson M."/>
            <person name="Adriaenssens E.M."/>
            <person name="Foster-Nyarko E."/>
            <person name="Jarju S."/>
            <person name="Secka A."/>
            <person name="Antonio M."/>
            <person name="Oren A."/>
            <person name="Chaudhuri R.R."/>
            <person name="La Ragione R."/>
            <person name="Hildebrand F."/>
            <person name="Pallen M.J."/>
        </authorList>
    </citation>
    <scope>NUCLEOTIDE SEQUENCE</scope>
    <source>
        <strain evidence="10">6086</strain>
    </source>
</reference>
<comment type="caution">
    <text evidence="10">The sequence shown here is derived from an EMBL/GenBank/DDBJ whole genome shotgun (WGS) entry which is preliminary data.</text>
</comment>
<dbReference type="Proteomes" id="UP000824141">
    <property type="component" value="Unassembled WGS sequence"/>
</dbReference>
<keyword evidence="6" id="KW-0684">Rhamnose metabolism</keyword>
<dbReference type="Pfam" id="PF00370">
    <property type="entry name" value="FGGY_N"/>
    <property type="match status" value="1"/>
</dbReference>
<dbReference type="Pfam" id="PF02782">
    <property type="entry name" value="FGGY_C"/>
    <property type="match status" value="1"/>
</dbReference>
<evidence type="ECO:0000259" key="8">
    <source>
        <dbReference type="Pfam" id="PF00370"/>
    </source>
</evidence>
<dbReference type="InterPro" id="IPR018484">
    <property type="entry name" value="FGGY_N"/>
</dbReference>
<organism evidence="10 11">
    <name type="scientific">Candidatus Caccousia stercoris</name>
    <dbReference type="NCBI Taxonomy" id="2840723"/>
    <lineage>
        <taxon>Bacteria</taxon>
        <taxon>Bacillati</taxon>
        <taxon>Bacillota</taxon>
        <taxon>Clostridia</taxon>
        <taxon>Eubacteriales</taxon>
        <taxon>Oscillospiraceae</taxon>
        <taxon>Oscillospiraceae incertae sedis</taxon>
        <taxon>Candidatus Caccousia</taxon>
    </lineage>
</organism>
<dbReference type="InterPro" id="IPR018485">
    <property type="entry name" value="FGGY_C"/>
</dbReference>
<evidence type="ECO:0000256" key="5">
    <source>
        <dbReference type="ARBA" id="ARBA00022840"/>
    </source>
</evidence>
<keyword evidence="4" id="KW-0418">Kinase</keyword>
<dbReference type="NCBIfam" id="TIGR02627">
    <property type="entry name" value="rhamnulo_kin"/>
    <property type="match status" value="1"/>
</dbReference>
<evidence type="ECO:0000256" key="6">
    <source>
        <dbReference type="ARBA" id="ARBA00023308"/>
    </source>
</evidence>
<reference evidence="10" key="1">
    <citation type="submission" date="2020-10" db="EMBL/GenBank/DDBJ databases">
        <authorList>
            <person name="Gilroy R."/>
        </authorList>
    </citation>
    <scope>NUCLEOTIDE SEQUENCE</scope>
    <source>
        <strain evidence="10">6086</strain>
    </source>
</reference>
<evidence type="ECO:0000313" key="10">
    <source>
        <dbReference type="EMBL" id="HIS79514.1"/>
    </source>
</evidence>
<accession>A0A9D1FTK2</accession>
<evidence type="ECO:0000256" key="2">
    <source>
        <dbReference type="ARBA" id="ARBA00022679"/>
    </source>
</evidence>
<dbReference type="GO" id="GO:0019301">
    <property type="term" value="P:rhamnose catabolic process"/>
    <property type="evidence" value="ECO:0007669"/>
    <property type="project" value="UniProtKB-UniRule"/>
</dbReference>
<keyword evidence="5" id="KW-0067">ATP-binding</keyword>
<dbReference type="SUPFAM" id="SSF53067">
    <property type="entry name" value="Actin-like ATPase domain"/>
    <property type="match status" value="2"/>
</dbReference>
<evidence type="ECO:0000256" key="4">
    <source>
        <dbReference type="ARBA" id="ARBA00022777"/>
    </source>
</evidence>
<dbReference type="PIRSF" id="PIRSF000538">
    <property type="entry name" value="GlpK"/>
    <property type="match status" value="1"/>
</dbReference>
<dbReference type="AlphaFoldDB" id="A0A9D1FTK2"/>
<dbReference type="PANTHER" id="PTHR43095:SF5">
    <property type="entry name" value="XYLULOSE KINASE"/>
    <property type="match status" value="1"/>
</dbReference>
<keyword evidence="3" id="KW-0547">Nucleotide-binding</keyword>
<evidence type="ECO:0000256" key="7">
    <source>
        <dbReference type="NCBIfam" id="TIGR02627"/>
    </source>
</evidence>
<dbReference type="InterPro" id="IPR043129">
    <property type="entry name" value="ATPase_NBD"/>
</dbReference>
<comment type="similarity">
    <text evidence="1">Belongs to the FGGY kinase family.</text>
</comment>
<evidence type="ECO:0000313" key="11">
    <source>
        <dbReference type="Proteomes" id="UP000824141"/>
    </source>
</evidence>